<organism evidence="4 5">
    <name type="scientific">Lacinutrix iliipiscaria</name>
    <dbReference type="NCBI Taxonomy" id="1230532"/>
    <lineage>
        <taxon>Bacteria</taxon>
        <taxon>Pseudomonadati</taxon>
        <taxon>Bacteroidota</taxon>
        <taxon>Flavobacteriia</taxon>
        <taxon>Flavobacteriales</taxon>
        <taxon>Flavobacteriaceae</taxon>
        <taxon>Lacinutrix</taxon>
    </lineage>
</organism>
<reference evidence="5" key="1">
    <citation type="journal article" date="2019" name="Int. J. Syst. Evol. Microbiol.">
        <title>The Global Catalogue of Microorganisms (GCM) 10K type strain sequencing project: providing services to taxonomists for standard genome sequencing and annotation.</title>
        <authorList>
            <consortium name="The Broad Institute Genomics Platform"/>
            <consortium name="The Broad Institute Genome Sequencing Center for Infectious Disease"/>
            <person name="Wu L."/>
            <person name="Ma J."/>
        </authorList>
    </citation>
    <scope>NUCLEOTIDE SEQUENCE [LARGE SCALE GENOMIC DNA]</scope>
    <source>
        <strain evidence="5">KCTC 32141</strain>
    </source>
</reference>
<proteinExistence type="predicted"/>
<feature type="compositionally biased region" description="Basic and acidic residues" evidence="1">
    <location>
        <begin position="53"/>
        <end position="75"/>
    </location>
</feature>
<feature type="compositionally biased region" description="Gly residues" evidence="1">
    <location>
        <begin position="24"/>
        <end position="39"/>
    </location>
</feature>
<feature type="signal peptide" evidence="2">
    <location>
        <begin position="1"/>
        <end position="21"/>
    </location>
</feature>
<comment type="caution">
    <text evidence="4">The sequence shown here is derived from an EMBL/GenBank/DDBJ whole genome shotgun (WGS) entry which is preliminary data.</text>
</comment>
<dbReference type="PROSITE" id="PS50222">
    <property type="entry name" value="EF_HAND_2"/>
    <property type="match status" value="2"/>
</dbReference>
<evidence type="ECO:0000256" key="1">
    <source>
        <dbReference type="SAM" id="MobiDB-lite"/>
    </source>
</evidence>
<dbReference type="Gene3D" id="1.10.238.10">
    <property type="entry name" value="EF-hand"/>
    <property type="match status" value="2"/>
</dbReference>
<evidence type="ECO:0000259" key="3">
    <source>
        <dbReference type="PROSITE" id="PS50222"/>
    </source>
</evidence>
<keyword evidence="2" id="KW-0732">Signal</keyword>
<name>A0ABW5WMR3_9FLAO</name>
<feature type="domain" description="EF-hand" evidence="3">
    <location>
        <begin position="68"/>
        <end position="103"/>
    </location>
</feature>
<evidence type="ECO:0000313" key="4">
    <source>
        <dbReference type="EMBL" id="MFD2824028.1"/>
    </source>
</evidence>
<feature type="domain" description="EF-hand" evidence="3">
    <location>
        <begin position="131"/>
        <end position="166"/>
    </location>
</feature>
<dbReference type="Pfam" id="PF13202">
    <property type="entry name" value="EF-hand_5"/>
    <property type="match status" value="1"/>
</dbReference>
<dbReference type="Pfam" id="PF13499">
    <property type="entry name" value="EF-hand_7"/>
    <property type="match status" value="1"/>
</dbReference>
<sequence>MKNTKLNFTIFILFLSLGVFAQGPPGGQGGRGQGRGQQKGGKPNASEILSKLDTNHDDVIDKEEASKERRGKISDDFDEIDTNSDAFIDLEELEASLNNRKKPKKVSPEKLIKDIDDNNDGTLNELEVAAKEAKELSKHFNQIDANNDNELDLDELKSFFSNNKTEKPKR</sequence>
<gene>
    <name evidence="4" type="ORF">ACFS5M_10120</name>
</gene>
<keyword evidence="5" id="KW-1185">Reference proteome</keyword>
<dbReference type="Proteomes" id="UP001597533">
    <property type="component" value="Unassembled WGS sequence"/>
</dbReference>
<dbReference type="PROSITE" id="PS00018">
    <property type="entry name" value="EF_HAND_1"/>
    <property type="match status" value="1"/>
</dbReference>
<dbReference type="EMBL" id="JBHUOV010000005">
    <property type="protein sequence ID" value="MFD2824028.1"/>
    <property type="molecule type" value="Genomic_DNA"/>
</dbReference>
<dbReference type="SMART" id="SM00054">
    <property type="entry name" value="EFh"/>
    <property type="match status" value="3"/>
</dbReference>
<feature type="region of interest" description="Disordered" evidence="1">
    <location>
        <begin position="23"/>
        <end position="76"/>
    </location>
</feature>
<dbReference type="InterPro" id="IPR018247">
    <property type="entry name" value="EF_Hand_1_Ca_BS"/>
</dbReference>
<protein>
    <submittedName>
        <fullName evidence="4">EF-hand domain-containing protein</fullName>
    </submittedName>
</protein>
<accession>A0ABW5WMR3</accession>
<feature type="chain" id="PRO_5047187963" evidence="2">
    <location>
        <begin position="22"/>
        <end position="170"/>
    </location>
</feature>
<dbReference type="InterPro" id="IPR011992">
    <property type="entry name" value="EF-hand-dom_pair"/>
</dbReference>
<dbReference type="InterPro" id="IPR002048">
    <property type="entry name" value="EF_hand_dom"/>
</dbReference>
<evidence type="ECO:0000256" key="2">
    <source>
        <dbReference type="SAM" id="SignalP"/>
    </source>
</evidence>
<dbReference type="RefSeq" id="WP_183489790.1">
    <property type="nucleotide sequence ID" value="NZ_JBHUOV010000005.1"/>
</dbReference>
<evidence type="ECO:0000313" key="5">
    <source>
        <dbReference type="Proteomes" id="UP001597533"/>
    </source>
</evidence>
<dbReference type="SUPFAM" id="SSF47473">
    <property type="entry name" value="EF-hand"/>
    <property type="match status" value="1"/>
</dbReference>